<name>A0ABV5LW31_9ACTN</name>
<evidence type="ECO:0000256" key="5">
    <source>
        <dbReference type="ARBA" id="ARBA00022793"/>
    </source>
</evidence>
<feature type="binding site" evidence="9">
    <location>
        <position position="246"/>
    </location>
    <ligand>
        <name>Mn(2+)</name>
        <dbReference type="ChEBI" id="CHEBI:29035"/>
    </ligand>
</feature>
<dbReference type="InterPro" id="IPR035078">
    <property type="entry name" value="PEP_carboxykinase_GTP_N"/>
</dbReference>
<feature type="compositionally biased region" description="Basic and acidic residues" evidence="10">
    <location>
        <begin position="1"/>
        <end position="20"/>
    </location>
</feature>
<dbReference type="Gene3D" id="3.90.228.20">
    <property type="match status" value="1"/>
</dbReference>
<dbReference type="Pfam" id="PF00821">
    <property type="entry name" value="PEPCK_GTP"/>
    <property type="match status" value="1"/>
</dbReference>
<comment type="pathway">
    <text evidence="9">Carbohydrate biosynthesis; gluconeogenesis.</text>
</comment>
<dbReference type="EMBL" id="JBHMDM010000007">
    <property type="protein sequence ID" value="MFB9378302.1"/>
    <property type="molecule type" value="Genomic_DNA"/>
</dbReference>
<comment type="caution">
    <text evidence="13">The sequence shown here is derived from an EMBL/GenBank/DDBJ whole genome shotgun (WGS) entry which is preliminary data.</text>
</comment>
<dbReference type="NCBIfam" id="NF003253">
    <property type="entry name" value="PRK04210.1"/>
    <property type="match status" value="1"/>
</dbReference>
<dbReference type="InterPro" id="IPR008210">
    <property type="entry name" value="PEP_carboxykinase_N"/>
</dbReference>
<dbReference type="CDD" id="cd00819">
    <property type="entry name" value="PEPCK_GTP"/>
    <property type="match status" value="1"/>
</dbReference>
<feature type="binding site" evidence="9">
    <location>
        <begin position="237"/>
        <end position="239"/>
    </location>
    <ligand>
        <name>substrate</name>
    </ligand>
</feature>
<feature type="binding site" evidence="9">
    <location>
        <position position="436"/>
    </location>
    <ligand>
        <name>GTP</name>
        <dbReference type="ChEBI" id="CHEBI:37565"/>
    </ligand>
</feature>
<feature type="active site" evidence="9">
    <location>
        <position position="290"/>
    </location>
</feature>
<keyword evidence="2 9" id="KW-0312">Gluconeogenesis</keyword>
<comment type="cofactor">
    <cofactor evidence="9">
        <name>Mn(2+)</name>
        <dbReference type="ChEBI" id="CHEBI:29035"/>
    </cofactor>
    <text evidence="9">Binds 1 Mn(2+) ion per subunit.</text>
</comment>
<dbReference type="SUPFAM" id="SSF68923">
    <property type="entry name" value="PEP carboxykinase N-terminal domain"/>
    <property type="match status" value="1"/>
</dbReference>
<keyword evidence="4 9" id="KW-0547">Nucleotide-binding</keyword>
<comment type="subcellular location">
    <subcellularLocation>
        <location evidence="9">Cytoplasm</location>
    </subcellularLocation>
</comment>
<dbReference type="Pfam" id="PF17297">
    <property type="entry name" value="PEPCK_N"/>
    <property type="match status" value="1"/>
</dbReference>
<dbReference type="Gene3D" id="3.40.449.10">
    <property type="entry name" value="Phosphoenolpyruvate Carboxykinase, domain 1"/>
    <property type="match status" value="1"/>
</dbReference>
<evidence type="ECO:0000256" key="4">
    <source>
        <dbReference type="ARBA" id="ARBA00022741"/>
    </source>
</evidence>
<dbReference type="InterPro" id="IPR008209">
    <property type="entry name" value="PEP_carboxykinase_GTP"/>
</dbReference>
<evidence type="ECO:0000256" key="7">
    <source>
        <dbReference type="ARBA" id="ARBA00023211"/>
    </source>
</evidence>
<feature type="region of interest" description="Disordered" evidence="10">
    <location>
        <begin position="1"/>
        <end position="27"/>
    </location>
</feature>
<evidence type="ECO:0000256" key="6">
    <source>
        <dbReference type="ARBA" id="ARBA00023134"/>
    </source>
</evidence>
<organism evidence="13 14">
    <name type="scientific">Kineococcus gynurae</name>
    <dbReference type="NCBI Taxonomy" id="452979"/>
    <lineage>
        <taxon>Bacteria</taxon>
        <taxon>Bacillati</taxon>
        <taxon>Actinomycetota</taxon>
        <taxon>Actinomycetes</taxon>
        <taxon>Kineosporiales</taxon>
        <taxon>Kineosporiaceae</taxon>
        <taxon>Kineococcus</taxon>
    </lineage>
</organism>
<feature type="binding site" evidence="9">
    <location>
        <position position="313"/>
    </location>
    <ligand>
        <name>Mn(2+)</name>
        <dbReference type="ChEBI" id="CHEBI:29035"/>
    </ligand>
</feature>
<sequence>MAERTTARTDREQSFEDSSDRPTLSAAPTSNRRLLAWVSDVARLTQPDQVVWCDGSQEEFDRLTAEMVAAGTLIPVPKRPGSFLARSSSSDVARVESRTFIAAATQEEAGPTNNWREPNALREELNGVFSGSMRGRTMYVVPFSMGPVGGPISQLGVQLTDSPYAVVSMRIMTRMGQAALDAITEDTAWVPALHSVGYPLVDTLGRSRPDMAWPCNEHKYIAHFPDTREIMSFGSGYGGNALLGKKCFALRIASVMARSEGWLAEHMLIIKVTSPEGRVHHLAAAFPSACGKTNLAMLQPTIPGWKVETIGDDIAWMRPGPDGTLRAINPEAGFFGVAPGTGWSTNPTAMQMIGENTIFTNVALTDDGDVWWEGMTDEVPEHLTDWRGNDWTPESGTTAAHPNGRFTVSAAQCPSIADDFDAPEGVVIDAVLFGGRRRSNVPLVLEARDWEHGVYLGATISSEQTAAAEGTVGELRHDPFAMLPFAGYNMADYFAHWLSVGSSLPDDKRPKVFGVNWFRRGDDGRFLWPGFGENSRVVEWICRRVEGSAGAEEIPLGLVPGVDALNLEGLDVPVGDLEELFSVDPTSWNAELDQLEQWFTTFGERLPAELPTQLQTLRDRLPRG</sequence>
<feature type="binding site" evidence="9">
    <location>
        <begin position="403"/>
        <end position="405"/>
    </location>
    <ligand>
        <name>substrate</name>
    </ligand>
</feature>
<accession>A0ABV5LW31</accession>
<feature type="binding site" evidence="9">
    <location>
        <position position="288"/>
    </location>
    <ligand>
        <name>substrate</name>
    </ligand>
</feature>
<evidence type="ECO:0000256" key="9">
    <source>
        <dbReference type="HAMAP-Rule" id="MF_00452"/>
    </source>
</evidence>
<evidence type="ECO:0000313" key="13">
    <source>
        <dbReference type="EMBL" id="MFB9378302.1"/>
    </source>
</evidence>
<keyword evidence="14" id="KW-1185">Reference proteome</keyword>
<evidence type="ECO:0000256" key="8">
    <source>
        <dbReference type="ARBA" id="ARBA00023239"/>
    </source>
</evidence>
<dbReference type="PANTHER" id="PTHR11561:SF0">
    <property type="entry name" value="PHOSPHOENOLPYRUVATE CARBOXYKINASE [GTP]-RELATED"/>
    <property type="match status" value="1"/>
</dbReference>
<dbReference type="HAMAP" id="MF_00452">
    <property type="entry name" value="PEPCK_GTP"/>
    <property type="match status" value="1"/>
</dbReference>
<dbReference type="Gene3D" id="2.170.8.10">
    <property type="entry name" value="Phosphoenolpyruvate Carboxykinase, domain 2"/>
    <property type="match status" value="1"/>
</dbReference>
<keyword evidence="3 9" id="KW-0479">Metal-binding</keyword>
<keyword evidence="6 9" id="KW-0342">GTP-binding</keyword>
<dbReference type="InterPro" id="IPR035077">
    <property type="entry name" value="PEP_carboxykinase_GTP_C"/>
</dbReference>
<evidence type="ECO:0000259" key="12">
    <source>
        <dbReference type="Pfam" id="PF17297"/>
    </source>
</evidence>
<dbReference type="Proteomes" id="UP001589748">
    <property type="component" value="Unassembled WGS sequence"/>
</dbReference>
<feature type="binding site" evidence="9">
    <location>
        <begin position="289"/>
        <end position="294"/>
    </location>
    <ligand>
        <name>GTP</name>
        <dbReference type="ChEBI" id="CHEBI:37565"/>
    </ligand>
</feature>
<protein>
    <recommendedName>
        <fullName evidence="9">Phosphoenolpyruvate carboxykinase [GTP]</fullName>
        <shortName evidence="9">PEP carboxykinase</shortName>
        <shortName evidence="9">PEPCK</shortName>
        <ecNumber evidence="9">4.1.1.32</ecNumber>
    </recommendedName>
    <alternativeName>
        <fullName evidence="9">GTP-dependent phosphoenolpyruvate carboxykinase</fullName>
        <shortName evidence="9">GTP-PEPCK</shortName>
    </alternativeName>
</protein>
<gene>
    <name evidence="9" type="primary">pckG</name>
    <name evidence="13" type="ORF">ACFFVI_15135</name>
</gene>
<dbReference type="PIRSF" id="PIRSF001348">
    <property type="entry name" value="PEP_carboxykinase_GTP"/>
    <property type="match status" value="1"/>
</dbReference>
<feature type="domain" description="Phosphoenolpyruvate carboxykinase GTP-utilising N-terminal" evidence="12">
    <location>
        <begin position="37"/>
        <end position="258"/>
    </location>
</feature>
<keyword evidence="7 9" id="KW-0464">Manganese</keyword>
<keyword evidence="8 9" id="KW-0456">Lyase</keyword>
<feature type="domain" description="Phosphoenolpyruvate carboxykinase C-terminal P-loop" evidence="11">
    <location>
        <begin position="262"/>
        <end position="620"/>
    </location>
</feature>
<comment type="function">
    <text evidence="9">Catalyzes the conversion of oxaloacetate (OAA) to phosphoenolpyruvate (PEP), the rate-limiting step in the metabolic pathway that produces glucose from lactate and other precursors derived from the citric acid cycle.</text>
</comment>
<dbReference type="PANTHER" id="PTHR11561">
    <property type="entry name" value="PHOSPHOENOLPYRUVATE CARBOXYKINASE"/>
    <property type="match status" value="1"/>
</dbReference>
<dbReference type="PROSITE" id="PS00505">
    <property type="entry name" value="PEPCK_GTP"/>
    <property type="match status" value="1"/>
</dbReference>
<feature type="binding site" evidence="9">
    <location>
        <position position="405"/>
    </location>
    <ligand>
        <name>GTP</name>
        <dbReference type="ChEBI" id="CHEBI:37565"/>
    </ligand>
</feature>
<keyword evidence="9" id="KW-0963">Cytoplasm</keyword>
<evidence type="ECO:0000259" key="11">
    <source>
        <dbReference type="Pfam" id="PF00821"/>
    </source>
</evidence>
<dbReference type="GO" id="GO:0004613">
    <property type="term" value="F:phosphoenolpyruvate carboxykinase (GTP) activity"/>
    <property type="evidence" value="ECO:0007669"/>
    <property type="project" value="UniProtKB-EC"/>
</dbReference>
<evidence type="ECO:0000256" key="2">
    <source>
        <dbReference type="ARBA" id="ARBA00022432"/>
    </source>
</evidence>
<proteinExistence type="inferred from homology"/>
<evidence type="ECO:0000256" key="10">
    <source>
        <dbReference type="SAM" id="MobiDB-lite"/>
    </source>
</evidence>
<feature type="binding site" evidence="9">
    <location>
        <begin position="531"/>
        <end position="534"/>
    </location>
    <ligand>
        <name>GTP</name>
        <dbReference type="ChEBI" id="CHEBI:37565"/>
    </ligand>
</feature>
<evidence type="ECO:0000256" key="3">
    <source>
        <dbReference type="ARBA" id="ARBA00022723"/>
    </source>
</evidence>
<feature type="binding site" evidence="9">
    <location>
        <position position="94"/>
    </location>
    <ligand>
        <name>substrate</name>
    </ligand>
</feature>
<dbReference type="RefSeq" id="WP_380137125.1">
    <property type="nucleotide sequence ID" value="NZ_JBHLUI010000008.1"/>
</dbReference>
<comment type="similarity">
    <text evidence="1 9">Belongs to the phosphoenolpyruvate carboxykinase [GTP] family.</text>
</comment>
<feature type="binding site" evidence="9">
    <location>
        <position position="266"/>
    </location>
    <ligand>
        <name>Mn(2+)</name>
        <dbReference type="ChEBI" id="CHEBI:29035"/>
    </ligand>
</feature>
<dbReference type="InterPro" id="IPR013035">
    <property type="entry name" value="PEP_carboxykinase_C"/>
</dbReference>
<dbReference type="EC" id="4.1.1.32" evidence="9"/>
<dbReference type="SUPFAM" id="SSF53795">
    <property type="entry name" value="PEP carboxykinase-like"/>
    <property type="match status" value="1"/>
</dbReference>
<comment type="catalytic activity">
    <reaction evidence="9">
        <text>oxaloacetate + GTP = phosphoenolpyruvate + GDP + CO2</text>
        <dbReference type="Rhea" id="RHEA:10388"/>
        <dbReference type="ChEBI" id="CHEBI:16452"/>
        <dbReference type="ChEBI" id="CHEBI:16526"/>
        <dbReference type="ChEBI" id="CHEBI:37565"/>
        <dbReference type="ChEBI" id="CHEBI:58189"/>
        <dbReference type="ChEBI" id="CHEBI:58702"/>
        <dbReference type="EC" id="4.1.1.32"/>
    </reaction>
</comment>
<evidence type="ECO:0000256" key="1">
    <source>
        <dbReference type="ARBA" id="ARBA00005796"/>
    </source>
</evidence>
<evidence type="ECO:0000313" key="14">
    <source>
        <dbReference type="Proteomes" id="UP001589748"/>
    </source>
</evidence>
<comment type="subunit">
    <text evidence="9">Monomer.</text>
</comment>
<keyword evidence="5 9" id="KW-0210">Decarboxylase</keyword>
<reference evidence="13 14" key="1">
    <citation type="submission" date="2024-09" db="EMBL/GenBank/DDBJ databases">
        <authorList>
            <person name="Sun Q."/>
            <person name="Mori K."/>
        </authorList>
    </citation>
    <scope>NUCLEOTIDE SEQUENCE [LARGE SCALE GENOMIC DNA]</scope>
    <source>
        <strain evidence="13 14">TISTR 1856</strain>
    </source>
</reference>
<dbReference type="InterPro" id="IPR018091">
    <property type="entry name" value="PEP_carboxykin_GTP_CS"/>
</dbReference>